<accession>A0ABD0K956</accession>
<sequence length="77" mass="8474">MDNQRQEIAGETVETVKTPPSRGKTDLQGTQLPTTFIHAGTIILEKGLKSETYLNCQEKEDMPVEDDAGCCRVHGVL</sequence>
<comment type="caution">
    <text evidence="2">The sequence shown here is derived from an EMBL/GenBank/DDBJ whole genome shotgun (WGS) entry which is preliminary data.</text>
</comment>
<dbReference type="EMBL" id="JACVVK020000224">
    <property type="protein sequence ID" value="KAK7483598.1"/>
    <property type="molecule type" value="Genomic_DNA"/>
</dbReference>
<evidence type="ECO:0000313" key="2">
    <source>
        <dbReference type="EMBL" id="KAK7483598.1"/>
    </source>
</evidence>
<feature type="region of interest" description="Disordered" evidence="1">
    <location>
        <begin position="1"/>
        <end position="29"/>
    </location>
</feature>
<organism evidence="2 3">
    <name type="scientific">Batillaria attramentaria</name>
    <dbReference type="NCBI Taxonomy" id="370345"/>
    <lineage>
        <taxon>Eukaryota</taxon>
        <taxon>Metazoa</taxon>
        <taxon>Spiralia</taxon>
        <taxon>Lophotrochozoa</taxon>
        <taxon>Mollusca</taxon>
        <taxon>Gastropoda</taxon>
        <taxon>Caenogastropoda</taxon>
        <taxon>Sorbeoconcha</taxon>
        <taxon>Cerithioidea</taxon>
        <taxon>Batillariidae</taxon>
        <taxon>Batillaria</taxon>
    </lineage>
</organism>
<protein>
    <submittedName>
        <fullName evidence="2">Uncharacterized protein</fullName>
    </submittedName>
</protein>
<gene>
    <name evidence="2" type="ORF">BaRGS_00025151</name>
</gene>
<evidence type="ECO:0000313" key="3">
    <source>
        <dbReference type="Proteomes" id="UP001519460"/>
    </source>
</evidence>
<reference evidence="2 3" key="1">
    <citation type="journal article" date="2023" name="Sci. Data">
        <title>Genome assembly of the Korean intertidal mud-creeper Batillaria attramentaria.</title>
        <authorList>
            <person name="Patra A.K."/>
            <person name="Ho P.T."/>
            <person name="Jun S."/>
            <person name="Lee S.J."/>
            <person name="Kim Y."/>
            <person name="Won Y.J."/>
        </authorList>
    </citation>
    <scope>NUCLEOTIDE SEQUENCE [LARGE SCALE GENOMIC DNA]</scope>
    <source>
        <strain evidence="2">Wonlab-2016</strain>
    </source>
</reference>
<keyword evidence="3" id="KW-1185">Reference proteome</keyword>
<proteinExistence type="predicted"/>
<dbReference type="AlphaFoldDB" id="A0ABD0K956"/>
<dbReference type="Proteomes" id="UP001519460">
    <property type="component" value="Unassembled WGS sequence"/>
</dbReference>
<name>A0ABD0K956_9CAEN</name>
<evidence type="ECO:0000256" key="1">
    <source>
        <dbReference type="SAM" id="MobiDB-lite"/>
    </source>
</evidence>